<dbReference type="Proteomes" id="UP000660131">
    <property type="component" value="Unassembled WGS sequence"/>
</dbReference>
<keyword evidence="1" id="KW-1133">Transmembrane helix</keyword>
<organism evidence="2 3">
    <name type="scientific">Pseudomonas triticifolii</name>
    <dbReference type="NCBI Taxonomy" id="2762592"/>
    <lineage>
        <taxon>Bacteria</taxon>
        <taxon>Pseudomonadati</taxon>
        <taxon>Pseudomonadota</taxon>
        <taxon>Gammaproteobacteria</taxon>
        <taxon>Pseudomonadales</taxon>
        <taxon>Pseudomonadaceae</taxon>
        <taxon>Pseudomonas</taxon>
    </lineage>
</organism>
<name>A0ABR7BLY7_9PSED</name>
<evidence type="ECO:0000313" key="2">
    <source>
        <dbReference type="EMBL" id="MBC3957670.1"/>
    </source>
</evidence>
<keyword evidence="3" id="KW-1185">Reference proteome</keyword>
<feature type="transmembrane region" description="Helical" evidence="1">
    <location>
        <begin position="47"/>
        <end position="67"/>
    </location>
</feature>
<comment type="caution">
    <text evidence="2">The sequence shown here is derived from an EMBL/GenBank/DDBJ whole genome shotgun (WGS) entry which is preliminary data.</text>
</comment>
<evidence type="ECO:0000256" key="1">
    <source>
        <dbReference type="SAM" id="Phobius"/>
    </source>
</evidence>
<accession>A0ABR7BLY7</accession>
<protein>
    <submittedName>
        <fullName evidence="2">Uncharacterized protein</fullName>
    </submittedName>
</protein>
<keyword evidence="1" id="KW-0812">Transmembrane</keyword>
<evidence type="ECO:0000313" key="3">
    <source>
        <dbReference type="Proteomes" id="UP000660131"/>
    </source>
</evidence>
<reference evidence="2 3" key="1">
    <citation type="submission" date="2020-08" db="EMBL/GenBank/DDBJ databases">
        <title>Putative novel bacterial strains isolated from necrotic wheat leaf tissues caused by Xanthomonas translucens.</title>
        <authorList>
            <person name="Tambong J.T."/>
        </authorList>
    </citation>
    <scope>NUCLEOTIDE SEQUENCE [LARGE SCALE GENOMIC DNA]</scope>
    <source>
        <strain evidence="2 3">DOAB 1067</strain>
    </source>
</reference>
<proteinExistence type="predicted"/>
<feature type="transmembrane region" description="Helical" evidence="1">
    <location>
        <begin position="12"/>
        <end position="35"/>
    </location>
</feature>
<dbReference type="EMBL" id="JACONV010000026">
    <property type="protein sequence ID" value="MBC3957670.1"/>
    <property type="molecule type" value="Genomic_DNA"/>
</dbReference>
<dbReference type="RefSeq" id="WP_187519765.1">
    <property type="nucleotide sequence ID" value="NZ_JACONV010000026.1"/>
</dbReference>
<sequence>MLYEKSVKAKKSIFAQPLVIITTIFSIQIALAVLIMDFPSKFWEFRLFDFFTLIAQMATAGAFYIGFRQYNENKQKDRQAVLSVECRALVQSMSLLIVKVTEGDASPDNYDRDFTKLCNQAADYREIFSAMREDIVKGIARMHWQDMYFNEFRPRIRFLSHFVFLPNAGIKKDLVHACDTRLNPTIPEKLSDILNFSFRVKMVVLDPEISSKLDTSRWSWVDSMYSEFFDNKNLNDLLYGTLNKADMYTQAPLLYSLYKLRQIRAGLTN</sequence>
<keyword evidence="1" id="KW-0472">Membrane</keyword>
<gene>
    <name evidence="2" type="ORF">H8S56_21945</name>
</gene>